<evidence type="ECO:0000313" key="2">
    <source>
        <dbReference type="Proteomes" id="UP000597338"/>
    </source>
</evidence>
<proteinExistence type="predicted"/>
<dbReference type="RefSeq" id="WP_188751880.1">
    <property type="nucleotide sequence ID" value="NZ_BMIK01000010.1"/>
</dbReference>
<gene>
    <name evidence="1" type="ORF">GCM10011386_28730</name>
</gene>
<organism evidence="1 2">
    <name type="scientific">Parapedobacter defluvii</name>
    <dbReference type="NCBI Taxonomy" id="2045106"/>
    <lineage>
        <taxon>Bacteria</taxon>
        <taxon>Pseudomonadati</taxon>
        <taxon>Bacteroidota</taxon>
        <taxon>Sphingobacteriia</taxon>
        <taxon>Sphingobacteriales</taxon>
        <taxon>Sphingobacteriaceae</taxon>
        <taxon>Parapedobacter</taxon>
    </lineage>
</organism>
<comment type="caution">
    <text evidence="1">The sequence shown here is derived from an EMBL/GenBank/DDBJ whole genome shotgun (WGS) entry which is preliminary data.</text>
</comment>
<reference evidence="2" key="1">
    <citation type="journal article" date="2019" name="Int. J. Syst. Evol. Microbiol.">
        <title>The Global Catalogue of Microorganisms (GCM) 10K type strain sequencing project: providing services to taxonomists for standard genome sequencing and annotation.</title>
        <authorList>
            <consortium name="The Broad Institute Genomics Platform"/>
            <consortium name="The Broad Institute Genome Sequencing Center for Infectious Disease"/>
            <person name="Wu L."/>
            <person name="Ma J."/>
        </authorList>
    </citation>
    <scope>NUCLEOTIDE SEQUENCE [LARGE SCALE GENOMIC DNA]</scope>
    <source>
        <strain evidence="2">CGMCC 1.15342</strain>
    </source>
</reference>
<dbReference type="EMBL" id="BMIK01000010">
    <property type="protein sequence ID" value="GGC34850.1"/>
    <property type="molecule type" value="Genomic_DNA"/>
</dbReference>
<dbReference type="Proteomes" id="UP000597338">
    <property type="component" value="Unassembled WGS sequence"/>
</dbReference>
<sequence>MTFFIYIAISSFAGKWSGQYTGTDQGTWNVTVSDDGEISGTGQSTRLGTIFGMEGNVSKDGSFKATIGTVATGSEFTGKDQYHHQSAHERNMVRRAAVGSGKAQ</sequence>
<evidence type="ECO:0000313" key="1">
    <source>
        <dbReference type="EMBL" id="GGC34850.1"/>
    </source>
</evidence>
<accession>A0ABQ1M765</accession>
<protein>
    <submittedName>
        <fullName evidence="1">Uncharacterized protein</fullName>
    </submittedName>
</protein>
<keyword evidence="2" id="KW-1185">Reference proteome</keyword>
<name>A0ABQ1M765_9SPHI</name>